<dbReference type="GO" id="GO:0009432">
    <property type="term" value="P:SOS response"/>
    <property type="evidence" value="ECO:0007669"/>
    <property type="project" value="UniProtKB-UniRule"/>
</dbReference>
<dbReference type="Pfam" id="PF14493">
    <property type="entry name" value="HTH_40"/>
    <property type="match status" value="1"/>
</dbReference>
<dbReference type="Pfam" id="PF00570">
    <property type="entry name" value="HRDC"/>
    <property type="match status" value="1"/>
</dbReference>
<dbReference type="InterPro" id="IPR029491">
    <property type="entry name" value="Helicase_HTH"/>
</dbReference>
<evidence type="ECO:0000256" key="2">
    <source>
        <dbReference type="ARBA" id="ARBA00001947"/>
    </source>
</evidence>
<dbReference type="Gene3D" id="1.10.150.80">
    <property type="entry name" value="HRDC domain"/>
    <property type="match status" value="1"/>
</dbReference>
<dbReference type="SMART" id="SM00487">
    <property type="entry name" value="DEXDc"/>
    <property type="match status" value="1"/>
</dbReference>
<dbReference type="InterPro" id="IPR018982">
    <property type="entry name" value="RQC_domain"/>
</dbReference>
<dbReference type="PROSITE" id="PS50967">
    <property type="entry name" value="HRDC"/>
    <property type="match status" value="1"/>
</dbReference>
<keyword evidence="21" id="KW-1185">Reference proteome</keyword>
<dbReference type="GO" id="GO:0043138">
    <property type="term" value="F:3'-5' DNA helicase activity"/>
    <property type="evidence" value="ECO:0007669"/>
    <property type="project" value="UniProtKB-EC"/>
</dbReference>
<keyword evidence="6" id="KW-0227">DNA damage</keyword>
<dbReference type="EMBL" id="FNZK01000001">
    <property type="protein sequence ID" value="SEI87998.1"/>
    <property type="molecule type" value="Genomic_DNA"/>
</dbReference>
<name>A0A1H6U6J9_9FIRM</name>
<dbReference type="InterPro" id="IPR014001">
    <property type="entry name" value="Helicase_ATP-bd"/>
</dbReference>
<dbReference type="InterPro" id="IPR006293">
    <property type="entry name" value="DNA_helicase_ATP-dep_RecQ_bac"/>
</dbReference>
<evidence type="ECO:0000256" key="15">
    <source>
        <dbReference type="ARBA" id="ARBA00034617"/>
    </source>
</evidence>
<dbReference type="Pfam" id="PF16124">
    <property type="entry name" value="RecQ_Zn_bind"/>
    <property type="match status" value="1"/>
</dbReference>
<proteinExistence type="inferred from homology"/>
<dbReference type="GO" id="GO:0016787">
    <property type="term" value="F:hydrolase activity"/>
    <property type="evidence" value="ECO:0007669"/>
    <property type="project" value="UniProtKB-KW"/>
</dbReference>
<dbReference type="InterPro" id="IPR027417">
    <property type="entry name" value="P-loop_NTPase"/>
</dbReference>
<keyword evidence="4" id="KW-0479">Metal-binding</keyword>
<dbReference type="SMART" id="SM00956">
    <property type="entry name" value="RQC"/>
    <property type="match status" value="1"/>
</dbReference>
<dbReference type="InterPro" id="IPR011545">
    <property type="entry name" value="DEAD/DEAH_box_helicase_dom"/>
</dbReference>
<dbReference type="Proteomes" id="UP000199662">
    <property type="component" value="Unassembled WGS sequence"/>
</dbReference>
<dbReference type="SUPFAM" id="SSF46785">
    <property type="entry name" value="Winged helix' DNA-binding domain"/>
    <property type="match status" value="1"/>
</dbReference>
<evidence type="ECO:0000256" key="6">
    <source>
        <dbReference type="ARBA" id="ARBA00022763"/>
    </source>
</evidence>
<evidence type="ECO:0000256" key="11">
    <source>
        <dbReference type="ARBA" id="ARBA00023125"/>
    </source>
</evidence>
<dbReference type="Pfam" id="PF00270">
    <property type="entry name" value="DEAD"/>
    <property type="match status" value="1"/>
</dbReference>
<dbReference type="GO" id="GO:0009378">
    <property type="term" value="F:four-way junction helicase activity"/>
    <property type="evidence" value="ECO:0007669"/>
    <property type="project" value="TreeGrafter"/>
</dbReference>
<evidence type="ECO:0000256" key="1">
    <source>
        <dbReference type="ARBA" id="ARBA00001946"/>
    </source>
</evidence>
<evidence type="ECO:0000256" key="16">
    <source>
        <dbReference type="NCBIfam" id="TIGR01389"/>
    </source>
</evidence>
<feature type="domain" description="HRDC" evidence="17">
    <location>
        <begin position="513"/>
        <end position="593"/>
    </location>
</feature>
<dbReference type="Pfam" id="PF09382">
    <property type="entry name" value="RQC"/>
    <property type="match status" value="1"/>
</dbReference>
<evidence type="ECO:0000256" key="12">
    <source>
        <dbReference type="ARBA" id="ARBA00023172"/>
    </source>
</evidence>
<dbReference type="InterPro" id="IPR004589">
    <property type="entry name" value="DNA_helicase_ATP-dep_RecQ"/>
</dbReference>
<comment type="cofactor">
    <cofactor evidence="2">
        <name>Zn(2+)</name>
        <dbReference type="ChEBI" id="CHEBI:29105"/>
    </cofactor>
</comment>
<comment type="catalytic activity">
    <reaction evidence="15">
        <text>Couples ATP hydrolysis with the unwinding of duplex DNA by translocating in the 3'-5' direction.</text>
        <dbReference type="EC" id="5.6.2.4"/>
    </reaction>
</comment>
<evidence type="ECO:0000259" key="19">
    <source>
        <dbReference type="PROSITE" id="PS51194"/>
    </source>
</evidence>
<evidence type="ECO:0000256" key="3">
    <source>
        <dbReference type="ARBA" id="ARBA00005446"/>
    </source>
</evidence>
<dbReference type="PROSITE" id="PS51192">
    <property type="entry name" value="HELICASE_ATP_BIND_1"/>
    <property type="match status" value="1"/>
</dbReference>
<evidence type="ECO:0000256" key="10">
    <source>
        <dbReference type="ARBA" id="ARBA00022840"/>
    </source>
</evidence>
<evidence type="ECO:0000256" key="14">
    <source>
        <dbReference type="ARBA" id="ARBA00023235"/>
    </source>
</evidence>
<dbReference type="InterPro" id="IPR032284">
    <property type="entry name" value="RecQ_Zn-bd"/>
</dbReference>
<dbReference type="GO" id="GO:0006260">
    <property type="term" value="P:DNA replication"/>
    <property type="evidence" value="ECO:0007669"/>
    <property type="project" value="InterPro"/>
</dbReference>
<sequence length="718" mass="81374">MLKQALTILKKFYGYDAFRPGQENIIVNLLQGKDTVAIMPTGAGKSICFQIPALILPGITLVVSPLISLMKDQVDALAQQGIPATYINSSLASSEVSRRLYDISENRYKLVYVAPERLSTDYFQSILNKITISMLAIDEAHCLSQWGHDFRPSYQQITPFIHSLKSRPIISAFTATATPEVKDDIIMLLGLDHPNVQVNGFDRPNLYFSVLRGEDKKKYIINYVKNHADQSGIIYAATRKEVDSIYELLSQKGLKAGHYHAGISDMERTRQQDDYLYDNIQVMVATNAFGMGIDKSNVRYVIHYNMPKNIEAYYQEAGRSGRDGEPGECILLFSPQDTMTQKFLIDVSTENEERKAHEFGKLQTMVDYCHTPDCLRKFIVQYFGETKAPDTCDNCSNCNDESELVDITVDAQKIFSCIYRMNERFGITMIADVLKGSQNKNVLKFHFDTISTYGILSERTVKDIKLIIQRLAATQYLTLTESEYPVVKLTQNAYAVMKGQSSVWQKISKERKANIDSSLFQTLRTLRKELAAKDNVPPYLVFSDATLQDMCSQLPLTLQDMRQVKGIGERKLEKYGDLFLRVIIEQTSSETVSNLQLPRHEEMNTETKKKKTTTNKQEKVSTYEQTYALYKQGFTAKEIAASRKLKLDTIIQHFCRLSLERPEENINLDQFIPEGSEINILNAIKKIGSIKAVSAIKTALPDTSYGAIQAVIAKYKIH</sequence>
<evidence type="ECO:0000256" key="4">
    <source>
        <dbReference type="ARBA" id="ARBA00022723"/>
    </source>
</evidence>
<keyword evidence="13" id="KW-0234">DNA repair</keyword>
<dbReference type="InterPro" id="IPR001650">
    <property type="entry name" value="Helicase_C-like"/>
</dbReference>
<dbReference type="InterPro" id="IPR036390">
    <property type="entry name" value="WH_DNA-bd_sf"/>
</dbReference>
<accession>A0A1H6U6J9</accession>
<keyword evidence="12" id="KW-0233">DNA recombination</keyword>
<evidence type="ECO:0000256" key="7">
    <source>
        <dbReference type="ARBA" id="ARBA00022801"/>
    </source>
</evidence>
<dbReference type="NCBIfam" id="TIGR00614">
    <property type="entry name" value="recQ_fam"/>
    <property type="match status" value="1"/>
</dbReference>
<dbReference type="PANTHER" id="PTHR13710:SF105">
    <property type="entry name" value="ATP-DEPENDENT DNA HELICASE Q1"/>
    <property type="match status" value="1"/>
</dbReference>
<dbReference type="GO" id="GO:0005737">
    <property type="term" value="C:cytoplasm"/>
    <property type="evidence" value="ECO:0007669"/>
    <property type="project" value="TreeGrafter"/>
</dbReference>
<evidence type="ECO:0000313" key="21">
    <source>
        <dbReference type="Proteomes" id="UP000199662"/>
    </source>
</evidence>
<evidence type="ECO:0000256" key="13">
    <source>
        <dbReference type="ARBA" id="ARBA00023204"/>
    </source>
</evidence>
<dbReference type="GO" id="GO:0030894">
    <property type="term" value="C:replisome"/>
    <property type="evidence" value="ECO:0007669"/>
    <property type="project" value="TreeGrafter"/>
</dbReference>
<keyword evidence="7" id="KW-0378">Hydrolase</keyword>
<dbReference type="GO" id="GO:0005524">
    <property type="term" value="F:ATP binding"/>
    <property type="evidence" value="ECO:0007669"/>
    <property type="project" value="UniProtKB-KW"/>
</dbReference>
<evidence type="ECO:0000256" key="8">
    <source>
        <dbReference type="ARBA" id="ARBA00022806"/>
    </source>
</evidence>
<dbReference type="GO" id="GO:0006310">
    <property type="term" value="P:DNA recombination"/>
    <property type="evidence" value="ECO:0007669"/>
    <property type="project" value="UniProtKB-UniRule"/>
</dbReference>
<dbReference type="SUPFAM" id="SSF52540">
    <property type="entry name" value="P-loop containing nucleoside triphosphate hydrolases"/>
    <property type="match status" value="1"/>
</dbReference>
<dbReference type="AlphaFoldDB" id="A0A1H6U6J9"/>
<comment type="cofactor">
    <cofactor evidence="1">
        <name>Mg(2+)</name>
        <dbReference type="ChEBI" id="CHEBI:18420"/>
    </cofactor>
</comment>
<dbReference type="Pfam" id="PF00271">
    <property type="entry name" value="Helicase_C"/>
    <property type="match status" value="1"/>
</dbReference>
<feature type="domain" description="Helicase ATP-binding" evidence="18">
    <location>
        <begin position="26"/>
        <end position="195"/>
    </location>
</feature>
<keyword evidence="14" id="KW-0413">Isomerase</keyword>
<dbReference type="GO" id="GO:0003677">
    <property type="term" value="F:DNA binding"/>
    <property type="evidence" value="ECO:0007669"/>
    <property type="project" value="UniProtKB-KW"/>
</dbReference>
<organism evidence="20 21">
    <name type="scientific">Propionispira arboris</name>
    <dbReference type="NCBI Taxonomy" id="84035"/>
    <lineage>
        <taxon>Bacteria</taxon>
        <taxon>Bacillati</taxon>
        <taxon>Bacillota</taxon>
        <taxon>Negativicutes</taxon>
        <taxon>Selenomonadales</taxon>
        <taxon>Selenomonadaceae</taxon>
        <taxon>Propionispira</taxon>
    </lineage>
</organism>
<dbReference type="InterPro" id="IPR002121">
    <property type="entry name" value="HRDC_dom"/>
</dbReference>
<keyword evidence="10" id="KW-0067">ATP-binding</keyword>
<dbReference type="InterPro" id="IPR010997">
    <property type="entry name" value="HRDC-like_sf"/>
</dbReference>
<dbReference type="SMART" id="SM00341">
    <property type="entry name" value="HRDC"/>
    <property type="match status" value="1"/>
</dbReference>
<evidence type="ECO:0000259" key="17">
    <source>
        <dbReference type="PROSITE" id="PS50967"/>
    </source>
</evidence>
<feature type="domain" description="Helicase C-terminal" evidence="19">
    <location>
        <begin position="215"/>
        <end position="367"/>
    </location>
</feature>
<dbReference type="CDD" id="cd18794">
    <property type="entry name" value="SF2_C_RecQ"/>
    <property type="match status" value="1"/>
</dbReference>
<evidence type="ECO:0000259" key="18">
    <source>
        <dbReference type="PROSITE" id="PS51192"/>
    </source>
</evidence>
<dbReference type="InterPro" id="IPR044876">
    <property type="entry name" value="HRDC_dom_sf"/>
</dbReference>
<dbReference type="RefSeq" id="WP_091828625.1">
    <property type="nucleotide sequence ID" value="NZ_FNZK01000001.1"/>
</dbReference>
<keyword evidence="9" id="KW-0862">Zinc</keyword>
<evidence type="ECO:0000313" key="20">
    <source>
        <dbReference type="EMBL" id="SEI87998.1"/>
    </source>
</evidence>
<dbReference type="SUPFAM" id="SSF47819">
    <property type="entry name" value="HRDC-like"/>
    <property type="match status" value="1"/>
</dbReference>
<dbReference type="GO" id="GO:0043590">
    <property type="term" value="C:bacterial nucleoid"/>
    <property type="evidence" value="ECO:0007669"/>
    <property type="project" value="TreeGrafter"/>
</dbReference>
<dbReference type="FunFam" id="1.10.150.80:FF:000002">
    <property type="entry name" value="ATP-dependent DNA helicase RecQ"/>
    <property type="match status" value="1"/>
</dbReference>
<evidence type="ECO:0000256" key="9">
    <source>
        <dbReference type="ARBA" id="ARBA00022833"/>
    </source>
</evidence>
<dbReference type="STRING" id="84035.SAMN05660742_101331"/>
<evidence type="ECO:0000256" key="5">
    <source>
        <dbReference type="ARBA" id="ARBA00022741"/>
    </source>
</evidence>
<comment type="similarity">
    <text evidence="3">Belongs to the helicase family. RecQ subfamily.</text>
</comment>
<dbReference type="EC" id="5.6.2.4" evidence="16"/>
<dbReference type="FunFam" id="3.40.50.300:FF:000296">
    <property type="entry name" value="ATP-dependent DNA helicase RecQ"/>
    <property type="match status" value="1"/>
</dbReference>
<keyword evidence="11" id="KW-0238">DNA-binding</keyword>
<dbReference type="Gene3D" id="1.10.10.10">
    <property type="entry name" value="Winged helix-like DNA-binding domain superfamily/Winged helix DNA-binding domain"/>
    <property type="match status" value="1"/>
</dbReference>
<protein>
    <recommendedName>
        <fullName evidence="16">DNA helicase RecQ</fullName>
        <ecNumber evidence="16">5.6.2.4</ecNumber>
    </recommendedName>
</protein>
<dbReference type="CDD" id="cd17920">
    <property type="entry name" value="DEXHc_RecQ"/>
    <property type="match status" value="1"/>
</dbReference>
<dbReference type="Gene3D" id="3.40.50.300">
    <property type="entry name" value="P-loop containing nucleotide triphosphate hydrolases"/>
    <property type="match status" value="2"/>
</dbReference>
<dbReference type="PANTHER" id="PTHR13710">
    <property type="entry name" value="DNA HELICASE RECQ FAMILY MEMBER"/>
    <property type="match status" value="1"/>
</dbReference>
<reference evidence="21" key="1">
    <citation type="submission" date="2016-10" db="EMBL/GenBank/DDBJ databases">
        <authorList>
            <person name="Varghese N."/>
            <person name="Submissions S."/>
        </authorList>
    </citation>
    <scope>NUCLEOTIDE SEQUENCE [LARGE SCALE GENOMIC DNA]</scope>
    <source>
        <strain evidence="21">DSM 2179</strain>
    </source>
</reference>
<dbReference type="InterPro" id="IPR036388">
    <property type="entry name" value="WH-like_DNA-bd_sf"/>
</dbReference>
<dbReference type="PROSITE" id="PS51194">
    <property type="entry name" value="HELICASE_CTER"/>
    <property type="match status" value="1"/>
</dbReference>
<gene>
    <name evidence="20" type="ORF">SAMN05660742_101331</name>
</gene>
<dbReference type="SMART" id="SM00490">
    <property type="entry name" value="HELICc"/>
    <property type="match status" value="1"/>
</dbReference>
<keyword evidence="5" id="KW-0547">Nucleotide-binding</keyword>
<keyword evidence="8 20" id="KW-0347">Helicase</keyword>
<dbReference type="GO" id="GO:0006281">
    <property type="term" value="P:DNA repair"/>
    <property type="evidence" value="ECO:0007669"/>
    <property type="project" value="UniProtKB-KW"/>
</dbReference>
<dbReference type="NCBIfam" id="TIGR01389">
    <property type="entry name" value="recQ"/>
    <property type="match status" value="1"/>
</dbReference>
<dbReference type="GO" id="GO:0046872">
    <property type="term" value="F:metal ion binding"/>
    <property type="evidence" value="ECO:0007669"/>
    <property type="project" value="UniProtKB-KW"/>
</dbReference>